<keyword evidence="3" id="KW-1133">Transmembrane helix</keyword>
<evidence type="ECO:0000259" key="5">
    <source>
        <dbReference type="Pfam" id="PF13399"/>
    </source>
</evidence>
<sequence length="499" mass="53634">GGDGRRPRRGRRVLKWSAAVLALLITGSAGAGYLYYRHLNDNLKKDTLNLGDNKVAAPTPNAAGQTPLNILLIGSDARDTKENQQLGGARETFGSTPLADVQMLVHLSADRSNMSVVSMPRDTLVKIPKCTDPDDGTVYPASNGRVMTNQSLGHGGPGCTVATWQELTGIHIDHFVMVDFAGVVSMADAVGGVPVCVDANIHSRDNQGHGSGLKLEKGTTYIKGEQALQWLRTRYGFEDGSDLARAKAQHMYMNAMVRQLRDNATLSSPNKLRRLAEKATGALTVDPGLDTVKKLYDLSNELRKVEPKRITMTTMPNRYVGARVEPTEDAEKLFRLVREDIALDGRDVAPEPSRDEVPEDAAAPDDEIAVQVHNGTRTDTLAPAAGRAGTVAGLLRKKGFGQATADTVGATREKRTVLRYPSADLEGDALRVAEVLGIPSSAVKRSTEVSGVTLVVGADWREGDAYRAPEEDDSTPDSAQPLNGADDSVCMQVDPAFSW</sequence>
<organism evidence="6">
    <name type="scientific">Streptomyces sp. SID7958</name>
    <dbReference type="NCBI Taxonomy" id="2706093"/>
    <lineage>
        <taxon>Bacteria</taxon>
        <taxon>Bacillati</taxon>
        <taxon>Actinomycetota</taxon>
        <taxon>Actinomycetes</taxon>
        <taxon>Kitasatosporales</taxon>
        <taxon>Streptomycetaceae</taxon>
        <taxon>Streptomyces</taxon>
    </lineage>
</organism>
<evidence type="ECO:0000256" key="1">
    <source>
        <dbReference type="ARBA" id="ARBA00006068"/>
    </source>
</evidence>
<evidence type="ECO:0000313" key="6">
    <source>
        <dbReference type="EMBL" id="NEC78518.1"/>
    </source>
</evidence>
<feature type="domain" description="LytR/CpsA/Psr regulator C-terminal" evidence="5">
    <location>
        <begin position="368"/>
        <end position="460"/>
    </location>
</feature>
<evidence type="ECO:0000259" key="4">
    <source>
        <dbReference type="Pfam" id="PF03816"/>
    </source>
</evidence>
<feature type="domain" description="Cell envelope-related transcriptional attenuator" evidence="4">
    <location>
        <begin position="99"/>
        <end position="261"/>
    </location>
</feature>
<evidence type="ECO:0000256" key="2">
    <source>
        <dbReference type="SAM" id="MobiDB-lite"/>
    </source>
</evidence>
<dbReference type="EMBL" id="JAAGMU010000242">
    <property type="protein sequence ID" value="NEC78518.1"/>
    <property type="molecule type" value="Genomic_DNA"/>
</dbReference>
<comment type="similarity">
    <text evidence="1">Belongs to the LytR/CpsA/Psr (LCP) family.</text>
</comment>
<dbReference type="RefSeq" id="WP_164333088.1">
    <property type="nucleotide sequence ID" value="NZ_JAAGMU010000242.1"/>
</dbReference>
<dbReference type="Gene3D" id="3.30.70.2390">
    <property type="match status" value="1"/>
</dbReference>
<keyword evidence="3" id="KW-0472">Membrane</keyword>
<dbReference type="PANTHER" id="PTHR33392">
    <property type="entry name" value="POLYISOPRENYL-TEICHOIC ACID--PEPTIDOGLYCAN TEICHOIC ACID TRANSFERASE TAGU"/>
    <property type="match status" value="1"/>
</dbReference>
<comment type="caution">
    <text evidence="6">The sequence shown here is derived from an EMBL/GenBank/DDBJ whole genome shotgun (WGS) entry which is preliminary data.</text>
</comment>
<evidence type="ECO:0000256" key="3">
    <source>
        <dbReference type="SAM" id="Phobius"/>
    </source>
</evidence>
<dbReference type="InterPro" id="IPR050922">
    <property type="entry name" value="LytR/CpsA/Psr_CW_biosynth"/>
</dbReference>
<reference evidence="6" key="1">
    <citation type="submission" date="2020-01" db="EMBL/GenBank/DDBJ databases">
        <title>Insect and environment-associated Actinomycetes.</title>
        <authorList>
            <person name="Currrie C."/>
            <person name="Chevrette M."/>
            <person name="Carlson C."/>
            <person name="Stubbendieck R."/>
            <person name="Wendt-Pienkowski E."/>
        </authorList>
    </citation>
    <scope>NUCLEOTIDE SEQUENCE</scope>
    <source>
        <strain evidence="6">SID7958</strain>
    </source>
</reference>
<protein>
    <submittedName>
        <fullName evidence="6">LCP family protein</fullName>
    </submittedName>
</protein>
<dbReference type="Gene3D" id="3.40.630.190">
    <property type="entry name" value="LCP protein"/>
    <property type="match status" value="1"/>
</dbReference>
<dbReference type="NCBIfam" id="TIGR00350">
    <property type="entry name" value="lytR_cpsA_psr"/>
    <property type="match status" value="1"/>
</dbReference>
<gene>
    <name evidence="6" type="ORF">G3I38_04465</name>
</gene>
<dbReference type="Pfam" id="PF03816">
    <property type="entry name" value="LytR_cpsA_psr"/>
    <property type="match status" value="1"/>
</dbReference>
<dbReference type="AlphaFoldDB" id="A0A6G3TWU8"/>
<dbReference type="PANTHER" id="PTHR33392:SF6">
    <property type="entry name" value="POLYISOPRENYL-TEICHOIC ACID--PEPTIDOGLYCAN TEICHOIC ACID TRANSFERASE TAGU"/>
    <property type="match status" value="1"/>
</dbReference>
<feature type="region of interest" description="Disordered" evidence="2">
    <location>
        <begin position="466"/>
        <end position="488"/>
    </location>
</feature>
<feature type="transmembrane region" description="Helical" evidence="3">
    <location>
        <begin position="13"/>
        <end position="36"/>
    </location>
</feature>
<accession>A0A6G3TWU8</accession>
<dbReference type="InterPro" id="IPR027381">
    <property type="entry name" value="LytR/CpsA/Psr_C"/>
</dbReference>
<dbReference type="Pfam" id="PF13399">
    <property type="entry name" value="LytR_C"/>
    <property type="match status" value="1"/>
</dbReference>
<feature type="non-terminal residue" evidence="6">
    <location>
        <position position="1"/>
    </location>
</feature>
<dbReference type="InterPro" id="IPR004474">
    <property type="entry name" value="LytR_CpsA_psr"/>
</dbReference>
<name>A0A6G3TWU8_9ACTN</name>
<keyword evidence="3" id="KW-0812">Transmembrane</keyword>
<proteinExistence type="inferred from homology"/>